<feature type="domain" description="DUF5641" evidence="2">
    <location>
        <begin position="85"/>
        <end position="136"/>
    </location>
</feature>
<dbReference type="Pfam" id="PF18701">
    <property type="entry name" value="DUF5641"/>
    <property type="match status" value="1"/>
</dbReference>
<proteinExistence type="predicted"/>
<dbReference type="OrthoDB" id="6434609at2759"/>
<evidence type="ECO:0000256" key="1">
    <source>
        <dbReference type="SAM" id="MobiDB-lite"/>
    </source>
</evidence>
<keyword evidence="4" id="KW-1185">Reference proteome</keyword>
<name>A0A4Y2JBD8_ARAVE</name>
<dbReference type="InterPro" id="IPR040676">
    <property type="entry name" value="DUF5641"/>
</dbReference>
<dbReference type="EMBL" id="BGPR01003394">
    <property type="protein sequence ID" value="GBM87613.1"/>
    <property type="molecule type" value="Genomic_DNA"/>
</dbReference>
<organism evidence="3 4">
    <name type="scientific">Araneus ventricosus</name>
    <name type="common">Orbweaver spider</name>
    <name type="synonym">Epeira ventricosa</name>
    <dbReference type="NCBI Taxonomy" id="182803"/>
    <lineage>
        <taxon>Eukaryota</taxon>
        <taxon>Metazoa</taxon>
        <taxon>Ecdysozoa</taxon>
        <taxon>Arthropoda</taxon>
        <taxon>Chelicerata</taxon>
        <taxon>Arachnida</taxon>
        <taxon>Araneae</taxon>
        <taxon>Araneomorphae</taxon>
        <taxon>Entelegynae</taxon>
        <taxon>Araneoidea</taxon>
        <taxon>Araneidae</taxon>
        <taxon>Araneus</taxon>
    </lineage>
</organism>
<feature type="region of interest" description="Disordered" evidence="1">
    <location>
        <begin position="151"/>
        <end position="171"/>
    </location>
</feature>
<gene>
    <name evidence="3" type="ORF">AVEN_119541_1</name>
</gene>
<accession>A0A4Y2JBD8</accession>
<dbReference type="AlphaFoldDB" id="A0A4Y2JBD8"/>
<evidence type="ECO:0000259" key="2">
    <source>
        <dbReference type="Pfam" id="PF18701"/>
    </source>
</evidence>
<comment type="caution">
    <text evidence="3">The sequence shown here is derived from an EMBL/GenBank/DDBJ whole genome shotgun (WGS) entry which is preliminary data.</text>
</comment>
<protein>
    <recommendedName>
        <fullName evidence="2">DUF5641 domain-containing protein</fullName>
    </recommendedName>
</protein>
<dbReference type="PANTHER" id="PTHR47331">
    <property type="entry name" value="PHD-TYPE DOMAIN-CONTAINING PROTEIN"/>
    <property type="match status" value="1"/>
</dbReference>
<reference evidence="3 4" key="1">
    <citation type="journal article" date="2019" name="Sci. Rep.">
        <title>Orb-weaving spider Araneus ventricosus genome elucidates the spidroin gene catalogue.</title>
        <authorList>
            <person name="Kono N."/>
            <person name="Nakamura H."/>
            <person name="Ohtoshi R."/>
            <person name="Moran D.A.P."/>
            <person name="Shinohara A."/>
            <person name="Yoshida Y."/>
            <person name="Fujiwara M."/>
            <person name="Mori M."/>
            <person name="Tomita M."/>
            <person name="Arakawa K."/>
        </authorList>
    </citation>
    <scope>NUCLEOTIDE SEQUENCE [LARGE SCALE GENOMIC DNA]</scope>
</reference>
<sequence length="171" mass="19329">MMTVSCDCEAIIKSRPLTYVSENDTDFTPISPSKFIQGIREWIAPDLVVADHNSLNKRIKYRQTVQKDLRDRFRSGQLVQIRTCKESRPISVGDIVLVGSDNLKRIHWPLGKIIELLPGKDKGIRLARVKTDNSMLLLSGRRIYPLEVTSPTELPSKCTPQNSPKSLTISQ</sequence>
<dbReference type="Proteomes" id="UP000499080">
    <property type="component" value="Unassembled WGS sequence"/>
</dbReference>
<evidence type="ECO:0000313" key="4">
    <source>
        <dbReference type="Proteomes" id="UP000499080"/>
    </source>
</evidence>
<evidence type="ECO:0000313" key="3">
    <source>
        <dbReference type="EMBL" id="GBM87613.1"/>
    </source>
</evidence>